<comment type="caution">
    <text evidence="2">The sequence shown here is derived from an EMBL/GenBank/DDBJ whole genome shotgun (WGS) entry which is preliminary data.</text>
</comment>
<gene>
    <name evidence="2" type="ORF">K7432_013505</name>
</gene>
<keyword evidence="3" id="KW-1185">Reference proteome</keyword>
<reference evidence="2 3" key="1">
    <citation type="submission" date="2023-04" db="EMBL/GenBank/DDBJ databases">
        <title>Genome of Basidiobolus ranarum AG-B5.</title>
        <authorList>
            <person name="Stajich J.E."/>
            <person name="Carter-House D."/>
            <person name="Gryganskyi A."/>
        </authorList>
    </citation>
    <scope>NUCLEOTIDE SEQUENCE [LARGE SCALE GENOMIC DNA]</scope>
    <source>
        <strain evidence="2 3">AG-B5</strain>
    </source>
</reference>
<accession>A0ABR2WJ37</accession>
<sequence>MRFTIVLAAIASLSVMVSAQDKGSDHPTSTNTTKPDYDLSGAYPIPSNPTCIADCNNKAGSDMMPGYTSDPSKKEFIDSLALECSQGPRRLTFMKNAGMCMGSCSKEDQDQYLNNYGPMCDWYKLHVDDVKPNDATSFTAATTMTAMISLVVFNFIA</sequence>
<organism evidence="2 3">
    <name type="scientific">Basidiobolus ranarum</name>
    <dbReference type="NCBI Taxonomy" id="34480"/>
    <lineage>
        <taxon>Eukaryota</taxon>
        <taxon>Fungi</taxon>
        <taxon>Fungi incertae sedis</taxon>
        <taxon>Zoopagomycota</taxon>
        <taxon>Entomophthoromycotina</taxon>
        <taxon>Basidiobolomycetes</taxon>
        <taxon>Basidiobolales</taxon>
        <taxon>Basidiobolaceae</taxon>
        <taxon>Basidiobolus</taxon>
    </lineage>
</organism>
<dbReference type="Proteomes" id="UP001479436">
    <property type="component" value="Unassembled WGS sequence"/>
</dbReference>
<evidence type="ECO:0000313" key="3">
    <source>
        <dbReference type="Proteomes" id="UP001479436"/>
    </source>
</evidence>
<feature type="chain" id="PRO_5045916061" evidence="1">
    <location>
        <begin position="20"/>
        <end position="157"/>
    </location>
</feature>
<feature type="signal peptide" evidence="1">
    <location>
        <begin position="1"/>
        <end position="19"/>
    </location>
</feature>
<protein>
    <submittedName>
        <fullName evidence="2">Uncharacterized protein</fullName>
    </submittedName>
</protein>
<evidence type="ECO:0000256" key="1">
    <source>
        <dbReference type="SAM" id="SignalP"/>
    </source>
</evidence>
<keyword evidence="1" id="KW-0732">Signal</keyword>
<dbReference type="EMBL" id="JASJQH010001348">
    <property type="protein sequence ID" value="KAK9761530.1"/>
    <property type="molecule type" value="Genomic_DNA"/>
</dbReference>
<proteinExistence type="predicted"/>
<name>A0ABR2WJ37_9FUNG</name>
<evidence type="ECO:0000313" key="2">
    <source>
        <dbReference type="EMBL" id="KAK9761530.1"/>
    </source>
</evidence>